<keyword evidence="1" id="KW-0812">Transmembrane</keyword>
<feature type="transmembrane region" description="Helical" evidence="1">
    <location>
        <begin position="188"/>
        <end position="214"/>
    </location>
</feature>
<dbReference type="GO" id="GO:0006508">
    <property type="term" value="P:proteolysis"/>
    <property type="evidence" value="ECO:0007669"/>
    <property type="project" value="UniProtKB-KW"/>
</dbReference>
<reference evidence="3 4" key="1">
    <citation type="submission" date="2023-07" db="EMBL/GenBank/DDBJ databases">
        <title>Genomic Encyclopedia of Type Strains, Phase IV (KMG-IV): sequencing the most valuable type-strain genomes for metagenomic binning, comparative biology and taxonomic classification.</title>
        <authorList>
            <person name="Goeker M."/>
        </authorList>
    </citation>
    <scope>NUCLEOTIDE SEQUENCE [LARGE SCALE GENOMIC DNA]</scope>
    <source>
        <strain evidence="3 4">DSM 15448</strain>
    </source>
</reference>
<dbReference type="InterPro" id="IPR052710">
    <property type="entry name" value="CAAX_protease"/>
</dbReference>
<dbReference type="PANTHER" id="PTHR36435:SF1">
    <property type="entry name" value="CAAX AMINO TERMINAL PROTEASE FAMILY PROTEIN"/>
    <property type="match status" value="1"/>
</dbReference>
<feature type="transmembrane region" description="Helical" evidence="1">
    <location>
        <begin position="12"/>
        <end position="31"/>
    </location>
</feature>
<dbReference type="Pfam" id="PF02517">
    <property type="entry name" value="Rce1-like"/>
    <property type="match status" value="1"/>
</dbReference>
<dbReference type="GO" id="GO:0008233">
    <property type="term" value="F:peptidase activity"/>
    <property type="evidence" value="ECO:0007669"/>
    <property type="project" value="UniProtKB-KW"/>
</dbReference>
<feature type="transmembrane region" description="Helical" evidence="1">
    <location>
        <begin position="128"/>
        <end position="148"/>
    </location>
</feature>
<feature type="transmembrane region" description="Helical" evidence="1">
    <location>
        <begin position="235"/>
        <end position="257"/>
    </location>
</feature>
<dbReference type="Proteomes" id="UP001236723">
    <property type="component" value="Unassembled WGS sequence"/>
</dbReference>
<proteinExistence type="predicted"/>
<keyword evidence="3" id="KW-0645">Protease</keyword>
<evidence type="ECO:0000313" key="3">
    <source>
        <dbReference type="EMBL" id="MDQ0351894.1"/>
    </source>
</evidence>
<keyword evidence="1" id="KW-1133">Transmembrane helix</keyword>
<feature type="transmembrane region" description="Helical" evidence="1">
    <location>
        <begin position="160"/>
        <end position="182"/>
    </location>
</feature>
<keyword evidence="4" id="KW-1185">Reference proteome</keyword>
<feature type="domain" description="CAAX prenyl protease 2/Lysostaphin resistance protein A-like" evidence="2">
    <location>
        <begin position="129"/>
        <end position="214"/>
    </location>
</feature>
<keyword evidence="3" id="KW-0378">Hydrolase</keyword>
<protein>
    <submittedName>
        <fullName evidence="3">Membrane protease YdiL (CAAX protease family)</fullName>
    </submittedName>
</protein>
<dbReference type="EMBL" id="JAUSUP010000004">
    <property type="protein sequence ID" value="MDQ0351894.1"/>
    <property type="molecule type" value="Genomic_DNA"/>
</dbReference>
<dbReference type="RefSeq" id="WP_307067990.1">
    <property type="nucleotide sequence ID" value="NZ_JAUSUP010000004.1"/>
</dbReference>
<dbReference type="PANTHER" id="PTHR36435">
    <property type="entry name" value="SLR1288 PROTEIN"/>
    <property type="match status" value="1"/>
</dbReference>
<evidence type="ECO:0000256" key="1">
    <source>
        <dbReference type="SAM" id="Phobius"/>
    </source>
</evidence>
<feature type="transmembrane region" description="Helical" evidence="1">
    <location>
        <begin position="85"/>
        <end position="108"/>
    </location>
</feature>
<keyword evidence="1" id="KW-0472">Membrane</keyword>
<gene>
    <name evidence="3" type="ORF">J2R98_001726</name>
</gene>
<evidence type="ECO:0000313" key="4">
    <source>
        <dbReference type="Proteomes" id="UP001236723"/>
    </source>
</evidence>
<accession>A0ABU0DU79</accession>
<sequence length="274" mass="31244">MNHVFHDAKTRWIILWSVLTFIGLTIFLSLIRVPLEYSTLITSFVALYLIPLLWFKTKLQDEGYQLNDLFRKSESKLSAKSFSSAIVFMTLYSLGAITIVIAIVWHFLSENARSFILEINEIEPGFMILLLNLVMIIVIAPIFEEIIFRGFLFGRMSYKFGVTKGVIISSVLFGLLHGPNFIGATLTGIVLCLIFIKTGSLIIPVILHMIYNIFAQATEMIQINLGYGVHLLEELSFMTLVIIGVILLTIGLAWFIYFSRNNWRYVKANQFPID</sequence>
<organism evidence="3 4">
    <name type="scientific">Alkalibacillus filiformis</name>
    <dbReference type="NCBI Taxonomy" id="200990"/>
    <lineage>
        <taxon>Bacteria</taxon>
        <taxon>Bacillati</taxon>
        <taxon>Bacillota</taxon>
        <taxon>Bacilli</taxon>
        <taxon>Bacillales</taxon>
        <taxon>Bacillaceae</taxon>
        <taxon>Alkalibacillus</taxon>
    </lineage>
</organism>
<evidence type="ECO:0000259" key="2">
    <source>
        <dbReference type="Pfam" id="PF02517"/>
    </source>
</evidence>
<comment type="caution">
    <text evidence="3">The sequence shown here is derived from an EMBL/GenBank/DDBJ whole genome shotgun (WGS) entry which is preliminary data.</text>
</comment>
<name>A0ABU0DU79_9BACI</name>
<dbReference type="InterPro" id="IPR003675">
    <property type="entry name" value="Rce1/LyrA-like_dom"/>
</dbReference>